<gene>
    <name evidence="1" type="ORF">F511_19452</name>
</gene>
<evidence type="ECO:0000313" key="1">
    <source>
        <dbReference type="EMBL" id="KZV14309.1"/>
    </source>
</evidence>
<keyword evidence="2" id="KW-1185">Reference proteome</keyword>
<proteinExistence type="predicted"/>
<name>A0A2Z6ZYR3_9LAMI</name>
<protein>
    <submittedName>
        <fullName evidence="1">Uncharacterized protein</fullName>
    </submittedName>
</protein>
<dbReference type="EMBL" id="KV020933">
    <property type="protein sequence ID" value="KZV14309.1"/>
    <property type="molecule type" value="Genomic_DNA"/>
</dbReference>
<accession>A0A2Z6ZYR3</accession>
<sequence>MRRHGRSAAARWALVAAHHRRWPAGHGASCCAMIDARWCGDARHRVRPCVARDLLAAAAAVRPPSGESPASLRRLIFLLGLVRACSGQP</sequence>
<evidence type="ECO:0000313" key="2">
    <source>
        <dbReference type="Proteomes" id="UP000250235"/>
    </source>
</evidence>
<organism evidence="1 2">
    <name type="scientific">Dorcoceras hygrometricum</name>
    <dbReference type="NCBI Taxonomy" id="472368"/>
    <lineage>
        <taxon>Eukaryota</taxon>
        <taxon>Viridiplantae</taxon>
        <taxon>Streptophyta</taxon>
        <taxon>Embryophyta</taxon>
        <taxon>Tracheophyta</taxon>
        <taxon>Spermatophyta</taxon>
        <taxon>Magnoliopsida</taxon>
        <taxon>eudicotyledons</taxon>
        <taxon>Gunneridae</taxon>
        <taxon>Pentapetalae</taxon>
        <taxon>asterids</taxon>
        <taxon>lamiids</taxon>
        <taxon>Lamiales</taxon>
        <taxon>Gesneriaceae</taxon>
        <taxon>Didymocarpoideae</taxon>
        <taxon>Trichosporeae</taxon>
        <taxon>Loxocarpinae</taxon>
        <taxon>Dorcoceras</taxon>
    </lineage>
</organism>
<dbReference type="AlphaFoldDB" id="A0A2Z6ZYR3"/>
<reference evidence="1 2" key="1">
    <citation type="journal article" date="2015" name="Proc. Natl. Acad. Sci. U.S.A.">
        <title>The resurrection genome of Boea hygrometrica: A blueprint for survival of dehydration.</title>
        <authorList>
            <person name="Xiao L."/>
            <person name="Yang G."/>
            <person name="Zhang L."/>
            <person name="Yang X."/>
            <person name="Zhao S."/>
            <person name="Ji Z."/>
            <person name="Zhou Q."/>
            <person name="Hu M."/>
            <person name="Wang Y."/>
            <person name="Chen M."/>
            <person name="Xu Y."/>
            <person name="Jin H."/>
            <person name="Xiao X."/>
            <person name="Hu G."/>
            <person name="Bao F."/>
            <person name="Hu Y."/>
            <person name="Wan P."/>
            <person name="Li L."/>
            <person name="Deng X."/>
            <person name="Kuang T."/>
            <person name="Xiang C."/>
            <person name="Zhu J.K."/>
            <person name="Oliver M.J."/>
            <person name="He Y."/>
        </authorList>
    </citation>
    <scope>NUCLEOTIDE SEQUENCE [LARGE SCALE GENOMIC DNA]</scope>
    <source>
        <strain evidence="2">cv. XS01</strain>
    </source>
</reference>
<dbReference type="Proteomes" id="UP000250235">
    <property type="component" value="Unassembled WGS sequence"/>
</dbReference>